<comment type="caution">
    <text evidence="2">The sequence shown here is derived from an EMBL/GenBank/DDBJ whole genome shotgun (WGS) entry which is preliminary data.</text>
</comment>
<keyword evidence="1" id="KW-0472">Membrane</keyword>
<evidence type="ECO:0000256" key="1">
    <source>
        <dbReference type="SAM" id="Phobius"/>
    </source>
</evidence>
<evidence type="ECO:0000313" key="2">
    <source>
        <dbReference type="EMBL" id="MBB4172808.1"/>
    </source>
</evidence>
<sequence>MTNIITSIQTFARKFKNDESGATAIEYALMAALIGGAIIGTVTLLGEDTNSSYNEIRTTLNGETSSGS</sequence>
<dbReference type="InterPro" id="IPR007047">
    <property type="entry name" value="Flp_Fap"/>
</dbReference>
<proteinExistence type="predicted"/>
<gene>
    <name evidence="2" type="ORF">GGR93_000569</name>
</gene>
<name>A0A7W6Q2R2_9RHOB</name>
<keyword evidence="3" id="KW-1185">Reference proteome</keyword>
<dbReference type="AlphaFoldDB" id="A0A7W6Q2R2"/>
<dbReference type="Proteomes" id="UP000565745">
    <property type="component" value="Unassembled WGS sequence"/>
</dbReference>
<keyword evidence="1" id="KW-0812">Transmembrane</keyword>
<dbReference type="Pfam" id="PF04964">
    <property type="entry name" value="Flp_Fap"/>
    <property type="match status" value="1"/>
</dbReference>
<protein>
    <submittedName>
        <fullName evidence="2">Pilus assembly protein Flp/PilA</fullName>
    </submittedName>
</protein>
<dbReference type="EMBL" id="JACIFU010000001">
    <property type="protein sequence ID" value="MBB4172808.1"/>
    <property type="molecule type" value="Genomic_DNA"/>
</dbReference>
<feature type="transmembrane region" description="Helical" evidence="1">
    <location>
        <begin position="24"/>
        <end position="45"/>
    </location>
</feature>
<evidence type="ECO:0000313" key="3">
    <source>
        <dbReference type="Proteomes" id="UP000565745"/>
    </source>
</evidence>
<reference evidence="2 3" key="1">
    <citation type="submission" date="2020-08" db="EMBL/GenBank/DDBJ databases">
        <title>Genomic Encyclopedia of Type Strains, Phase IV (KMG-IV): sequencing the most valuable type-strain genomes for metagenomic binning, comparative biology and taxonomic classification.</title>
        <authorList>
            <person name="Goeker M."/>
        </authorList>
    </citation>
    <scope>NUCLEOTIDE SEQUENCE [LARGE SCALE GENOMIC DNA]</scope>
    <source>
        <strain evidence="2 3">DSM 101015</strain>
    </source>
</reference>
<accession>A0A7W6Q2R2</accession>
<keyword evidence="1" id="KW-1133">Transmembrane helix</keyword>
<dbReference type="RefSeq" id="WP_052836082.1">
    <property type="nucleotide sequence ID" value="NZ_JACIFU010000001.1"/>
</dbReference>
<organism evidence="2 3">
    <name type="scientific">Sulfitobacter noctilucicola</name>
    <dbReference type="NCBI Taxonomy" id="1342301"/>
    <lineage>
        <taxon>Bacteria</taxon>
        <taxon>Pseudomonadati</taxon>
        <taxon>Pseudomonadota</taxon>
        <taxon>Alphaproteobacteria</taxon>
        <taxon>Rhodobacterales</taxon>
        <taxon>Roseobacteraceae</taxon>
        <taxon>Sulfitobacter</taxon>
    </lineage>
</organism>